<accession>A0A9X7W023</accession>
<evidence type="ECO:0000256" key="1">
    <source>
        <dbReference type="SAM" id="Phobius"/>
    </source>
</evidence>
<organism evidence="2 3">
    <name type="scientific">Alicyclobacillus mengziensis</name>
    <dbReference type="NCBI Taxonomy" id="2931921"/>
    <lineage>
        <taxon>Bacteria</taxon>
        <taxon>Bacillati</taxon>
        <taxon>Bacillota</taxon>
        <taxon>Bacilli</taxon>
        <taxon>Bacillales</taxon>
        <taxon>Alicyclobacillaceae</taxon>
        <taxon>Alicyclobacillus</taxon>
    </lineage>
</organism>
<evidence type="ECO:0000313" key="2">
    <source>
        <dbReference type="EMBL" id="QSO47745.1"/>
    </source>
</evidence>
<name>A0A9X7W023_9BACL</name>
<evidence type="ECO:0000313" key="3">
    <source>
        <dbReference type="Proteomes" id="UP000663505"/>
    </source>
</evidence>
<keyword evidence="1" id="KW-0812">Transmembrane</keyword>
<reference evidence="2 3" key="1">
    <citation type="submission" date="2021-02" db="EMBL/GenBank/DDBJ databases">
        <title>Alicyclobacillus curvatus sp. nov. and Alicyclobacillus mengziensis sp. nov., two acidophilic bacteria isolated from acid mine drainage.</title>
        <authorList>
            <person name="Huang Y."/>
        </authorList>
    </citation>
    <scope>NUCLEOTIDE SEQUENCE [LARGE SCALE GENOMIC DNA]</scope>
    <source>
        <strain evidence="2 3">S30H14</strain>
    </source>
</reference>
<keyword evidence="3" id="KW-1185">Reference proteome</keyword>
<feature type="transmembrane region" description="Helical" evidence="1">
    <location>
        <begin position="29"/>
        <end position="51"/>
    </location>
</feature>
<dbReference type="KEGG" id="afx:JZ786_01450"/>
<keyword evidence="1" id="KW-1133">Transmembrane helix</keyword>
<feature type="transmembrane region" description="Helical" evidence="1">
    <location>
        <begin position="72"/>
        <end position="94"/>
    </location>
</feature>
<sequence length="99" mass="10908">MMKKGALWGIGIGIFGFLVSLLFHSRAIVMNIGGILAPISFLVGIVVLLRGSPFDDSVAVQDDAKSQRRFRLGLWLIGFSLPPLIIAFLAWGFWPMPHK</sequence>
<dbReference type="AlphaFoldDB" id="A0A9X7W023"/>
<dbReference type="Proteomes" id="UP000663505">
    <property type="component" value="Chromosome"/>
</dbReference>
<gene>
    <name evidence="2" type="ORF">JZ786_01450</name>
</gene>
<feature type="transmembrane region" description="Helical" evidence="1">
    <location>
        <begin position="5"/>
        <end position="23"/>
    </location>
</feature>
<protein>
    <submittedName>
        <fullName evidence="2">Uncharacterized protein</fullName>
    </submittedName>
</protein>
<dbReference type="EMBL" id="CP071182">
    <property type="protein sequence ID" value="QSO47745.1"/>
    <property type="molecule type" value="Genomic_DNA"/>
</dbReference>
<proteinExistence type="predicted"/>
<keyword evidence="1" id="KW-0472">Membrane</keyword>
<dbReference type="RefSeq" id="WP_206657088.1">
    <property type="nucleotide sequence ID" value="NZ_CP071182.1"/>
</dbReference>